<sequence>MTIVFLDSNIYRQLGQKFLENQDFKRLKDFLDSTYNDFGVLNVVQKEILDFYKKDIYNKLLQDYSRLKSQIEKNSLIQIEKLQDIEKEIDEGYKLAEKQFDVHKLRIGAESYSSAELLEFLLLNKRVNVRKDNTRDFLIAKDLIDFANGNKESQIILISDDDFFTTHIHVQEKIKKKKIENLHFFKSISDFLKEFGPIFDFVNEELVLKSIKIDLIKDELLKDIKCFPGYVSGFYSDKEYEDIPEIETLEIKDLEIHDYYVIKNISRDTYTIQISLAVPIVATYEQETKIEELEKFRKNPVYKYRDNYPESFDNQNRIIFDHKVLFLFEGVVNTKSETIENINFIDFFPDHFIWQEEMKKIKEQRKSIPTSQLCIDGNEHIFDENMGFYHISKFGPGLSWHYRCKKCGMIYDSGDFLD</sequence>
<dbReference type="OrthoDB" id="1409568at2"/>
<name>I0WBS8_9FLAO</name>
<reference evidence="2 3" key="1">
    <citation type="journal article" date="2012" name="J. Bacteriol.">
        <title>Genome Sequence of the Halotolerant Bacterium Imtechella halotolerans K1T.</title>
        <authorList>
            <person name="Kumar S."/>
            <person name="Vikram S."/>
            <person name="Subramanian S."/>
            <person name="Raghava G.P."/>
            <person name="Pinnaka A.K."/>
        </authorList>
    </citation>
    <scope>NUCLEOTIDE SEQUENCE [LARGE SCALE GENOMIC DNA]</scope>
    <source>
        <strain evidence="2 3">K1</strain>
    </source>
</reference>
<dbReference type="Pfam" id="PF16289">
    <property type="entry name" value="PIN_12"/>
    <property type="match status" value="1"/>
</dbReference>
<comment type="caution">
    <text evidence="2">The sequence shown here is derived from an EMBL/GenBank/DDBJ whole genome shotgun (WGS) entry which is preliminary data.</text>
</comment>
<organism evidence="2 3">
    <name type="scientific">Imtechella halotolerans K1</name>
    <dbReference type="NCBI Taxonomy" id="946077"/>
    <lineage>
        <taxon>Bacteria</taxon>
        <taxon>Pseudomonadati</taxon>
        <taxon>Bacteroidota</taxon>
        <taxon>Flavobacteriia</taxon>
        <taxon>Flavobacteriales</taxon>
        <taxon>Flavobacteriaceae</taxon>
        <taxon>Imtechella</taxon>
    </lineage>
</organism>
<dbReference type="EMBL" id="AJJU01000017">
    <property type="protein sequence ID" value="EID73844.1"/>
    <property type="molecule type" value="Genomic_DNA"/>
</dbReference>
<protein>
    <recommendedName>
        <fullName evidence="1">DUF4935 domain-containing protein</fullName>
    </recommendedName>
</protein>
<evidence type="ECO:0000313" key="2">
    <source>
        <dbReference type="EMBL" id="EID73844.1"/>
    </source>
</evidence>
<evidence type="ECO:0000259" key="1">
    <source>
        <dbReference type="Pfam" id="PF16289"/>
    </source>
</evidence>
<accession>I0WBS8</accession>
<gene>
    <name evidence="2" type="ORF">W5A_09775</name>
</gene>
<dbReference type="RefSeq" id="WP_008240000.1">
    <property type="nucleotide sequence ID" value="NZ_AJJU01000017.1"/>
</dbReference>
<dbReference type="AlphaFoldDB" id="I0WBS8"/>
<feature type="domain" description="DUF4935" evidence="1">
    <location>
        <begin position="4"/>
        <end position="161"/>
    </location>
</feature>
<evidence type="ECO:0000313" key="3">
    <source>
        <dbReference type="Proteomes" id="UP000005938"/>
    </source>
</evidence>
<dbReference type="InterPro" id="IPR032557">
    <property type="entry name" value="DUF4935"/>
</dbReference>
<keyword evidence="3" id="KW-1185">Reference proteome</keyword>
<proteinExistence type="predicted"/>
<dbReference type="Proteomes" id="UP000005938">
    <property type="component" value="Unassembled WGS sequence"/>
</dbReference>
<dbReference type="eggNOG" id="ENOG5033NVV">
    <property type="taxonomic scope" value="Bacteria"/>
</dbReference>
<dbReference type="STRING" id="946077.W5A_09775"/>